<dbReference type="PANTHER" id="PTHR34835">
    <property type="entry name" value="OS07G0283600 PROTEIN-RELATED"/>
    <property type="match status" value="1"/>
</dbReference>
<dbReference type="Proteomes" id="UP001237642">
    <property type="component" value="Unassembled WGS sequence"/>
</dbReference>
<evidence type="ECO:0000313" key="3">
    <source>
        <dbReference type="Proteomes" id="UP001237642"/>
    </source>
</evidence>
<accession>A0AAD8MBP0</accession>
<gene>
    <name evidence="2" type="ORF">POM88_035632</name>
</gene>
<comment type="caution">
    <text evidence="2">The sequence shown here is derived from an EMBL/GenBank/DDBJ whole genome shotgun (WGS) entry which is preliminary data.</text>
</comment>
<feature type="region of interest" description="Disordered" evidence="1">
    <location>
        <begin position="443"/>
        <end position="478"/>
    </location>
</feature>
<evidence type="ECO:0008006" key="4">
    <source>
        <dbReference type="Google" id="ProtNLM"/>
    </source>
</evidence>
<feature type="compositionally biased region" description="Basic and acidic residues" evidence="1">
    <location>
        <begin position="444"/>
        <end position="474"/>
    </location>
</feature>
<sequence>MVEFGSGRGGRLKLRKLEHKVLVVNLDSSSSIPLNSVDTNRTTDVYAGGTNMDNAITISATTNMDNAITISDSNSTPTQIKDSERGRRLKLQKLEQKVPVVVDLDSNSGIADNIVETKTTADVYACGTNLEDVIVIRSKNSTTTKKKATMIAKQIKSHGSATNMFKLNFLVLLSNFLVESNNNGYVKTDIVGFCGNIEKCSKYNWCGFVIDKLLTTHEFWAGNPSIRHFTGSLPLLTYLYLDRVSNARTQHVERTKPAYIAWTDELIKEEENYIIENNCFGKGEILEWPKRGAEEILAENWVQGHEGNHESHVHNLEEDEGAITECVGLGEDEQESDVQVCEKAICETVPSLLDENLEELLDDQKFMERFDSKLEALELLCKGCIADHGTALAMYPDHPKTTILKEKLAYIFETQFSVFEHTTKILETPIMSADVNGTCGLTDSTKKDIDKNGESERITKDETLQKQKDPENQQKHTSQTLANEGVISYFEQNVIPASEDEELDELIFMMSLEKKIDGIGNRYKSCVDGITHAAMKYPNNPKLVELKEKLSKTFSTGEKYI</sequence>
<organism evidence="2 3">
    <name type="scientific">Heracleum sosnowskyi</name>
    <dbReference type="NCBI Taxonomy" id="360622"/>
    <lineage>
        <taxon>Eukaryota</taxon>
        <taxon>Viridiplantae</taxon>
        <taxon>Streptophyta</taxon>
        <taxon>Embryophyta</taxon>
        <taxon>Tracheophyta</taxon>
        <taxon>Spermatophyta</taxon>
        <taxon>Magnoliopsida</taxon>
        <taxon>eudicotyledons</taxon>
        <taxon>Gunneridae</taxon>
        <taxon>Pentapetalae</taxon>
        <taxon>asterids</taxon>
        <taxon>campanulids</taxon>
        <taxon>Apiales</taxon>
        <taxon>Apiaceae</taxon>
        <taxon>Apioideae</taxon>
        <taxon>apioid superclade</taxon>
        <taxon>Tordylieae</taxon>
        <taxon>Tordyliinae</taxon>
        <taxon>Heracleum</taxon>
    </lineage>
</organism>
<dbReference type="AlphaFoldDB" id="A0AAD8MBP0"/>
<dbReference type="EMBL" id="JAUIZM010000008">
    <property type="protein sequence ID" value="KAK1369540.1"/>
    <property type="molecule type" value="Genomic_DNA"/>
</dbReference>
<name>A0AAD8MBP0_9APIA</name>
<keyword evidence="3" id="KW-1185">Reference proteome</keyword>
<evidence type="ECO:0000256" key="1">
    <source>
        <dbReference type="SAM" id="MobiDB-lite"/>
    </source>
</evidence>
<reference evidence="2" key="1">
    <citation type="submission" date="2023-02" db="EMBL/GenBank/DDBJ databases">
        <title>Genome of toxic invasive species Heracleum sosnowskyi carries increased number of genes despite the absence of recent whole-genome duplications.</title>
        <authorList>
            <person name="Schelkunov M."/>
            <person name="Shtratnikova V."/>
            <person name="Makarenko M."/>
            <person name="Klepikova A."/>
            <person name="Omelchenko D."/>
            <person name="Novikova G."/>
            <person name="Obukhova E."/>
            <person name="Bogdanov V."/>
            <person name="Penin A."/>
            <person name="Logacheva M."/>
        </authorList>
    </citation>
    <scope>NUCLEOTIDE SEQUENCE</scope>
    <source>
        <strain evidence="2">Hsosn_3</strain>
        <tissue evidence="2">Leaf</tissue>
    </source>
</reference>
<evidence type="ECO:0000313" key="2">
    <source>
        <dbReference type="EMBL" id="KAK1369540.1"/>
    </source>
</evidence>
<reference evidence="2" key="2">
    <citation type="submission" date="2023-05" db="EMBL/GenBank/DDBJ databases">
        <authorList>
            <person name="Schelkunov M.I."/>
        </authorList>
    </citation>
    <scope>NUCLEOTIDE SEQUENCE</scope>
    <source>
        <strain evidence="2">Hsosn_3</strain>
        <tissue evidence="2">Leaf</tissue>
    </source>
</reference>
<proteinExistence type="predicted"/>
<protein>
    <recommendedName>
        <fullName evidence="4">Ulp1 protease family, C-terminal catalytic domain-containing protein</fullName>
    </recommendedName>
</protein>